<accession>A0A940N0J0</accession>
<organism evidence="1 2">
    <name type="scientific">Roseomonas indoligenes</name>
    <dbReference type="NCBI Taxonomy" id="2820811"/>
    <lineage>
        <taxon>Bacteria</taxon>
        <taxon>Pseudomonadati</taxon>
        <taxon>Pseudomonadota</taxon>
        <taxon>Alphaproteobacteria</taxon>
        <taxon>Acetobacterales</taxon>
        <taxon>Roseomonadaceae</taxon>
        <taxon>Roseomonas</taxon>
    </lineage>
</organism>
<dbReference type="AlphaFoldDB" id="A0A940N0J0"/>
<sequence length="211" mass="23028">MSGAQFRRNISLAFSADAIWADVAVKTAVFARSDRDEKIGAGQFPATFNTFVNGREGEREELIQPGGVIYYQGLVLGPALTMALEELQRRAPRLTGTYAKSFLVAVGRGGEGRPIAADAFRPDAVSADADVGWVFSAEPYSRLLDVQVEGARPIKVRVPAGFFAEAAAAVRRAFPTLNVTRENTIRIPWAQQRGRFTGRRIDYPAIRVGRA</sequence>
<dbReference type="Proteomes" id="UP000677537">
    <property type="component" value="Unassembled WGS sequence"/>
</dbReference>
<comment type="caution">
    <text evidence="1">The sequence shown here is derived from an EMBL/GenBank/DDBJ whole genome shotgun (WGS) entry which is preliminary data.</text>
</comment>
<protein>
    <submittedName>
        <fullName evidence="1">Uncharacterized protein</fullName>
    </submittedName>
</protein>
<dbReference type="EMBL" id="JAGIZA010000005">
    <property type="protein sequence ID" value="MBP0493040.1"/>
    <property type="molecule type" value="Genomic_DNA"/>
</dbReference>
<keyword evidence="2" id="KW-1185">Reference proteome</keyword>
<evidence type="ECO:0000313" key="2">
    <source>
        <dbReference type="Proteomes" id="UP000677537"/>
    </source>
</evidence>
<gene>
    <name evidence="1" type="ORF">J5Y10_09650</name>
</gene>
<proteinExistence type="predicted"/>
<dbReference type="RefSeq" id="WP_209373062.1">
    <property type="nucleotide sequence ID" value="NZ_JAGIZA010000005.1"/>
</dbReference>
<evidence type="ECO:0000313" key="1">
    <source>
        <dbReference type="EMBL" id="MBP0493040.1"/>
    </source>
</evidence>
<name>A0A940N0J0_9PROT</name>
<reference evidence="1" key="1">
    <citation type="submission" date="2021-03" db="EMBL/GenBank/DDBJ databases">
        <authorList>
            <person name="So Y."/>
        </authorList>
    </citation>
    <scope>NUCLEOTIDE SEQUENCE</scope>
    <source>
        <strain evidence="1">SG15</strain>
    </source>
</reference>